<dbReference type="Proteomes" id="UP000018817">
    <property type="component" value="Unassembled WGS sequence"/>
</dbReference>
<dbReference type="VEuPathDB" id="FungiDB:PPTG_20989"/>
<proteinExistence type="predicted"/>
<dbReference type="EMBL" id="KI669562">
    <property type="protein sequence ID" value="ETN23317.1"/>
    <property type="molecule type" value="Genomic_DNA"/>
</dbReference>
<organism evidence="1 2">
    <name type="scientific">Phytophthora nicotianae (strain INRA-310)</name>
    <name type="common">Phytophthora parasitica</name>
    <dbReference type="NCBI Taxonomy" id="761204"/>
    <lineage>
        <taxon>Eukaryota</taxon>
        <taxon>Sar</taxon>
        <taxon>Stramenopiles</taxon>
        <taxon>Oomycota</taxon>
        <taxon>Peronosporomycetes</taxon>
        <taxon>Peronosporales</taxon>
        <taxon>Peronosporaceae</taxon>
        <taxon>Phytophthora</taxon>
    </lineage>
</organism>
<evidence type="ECO:0000313" key="1">
    <source>
        <dbReference type="EMBL" id="ETN23317.1"/>
    </source>
</evidence>
<dbReference type="OMA" id="ECASATC"/>
<evidence type="ECO:0000313" key="2">
    <source>
        <dbReference type="Proteomes" id="UP000018817"/>
    </source>
</evidence>
<reference evidence="2" key="1">
    <citation type="submission" date="2011-12" db="EMBL/GenBank/DDBJ databases">
        <authorList>
            <consortium name="The Broad Institute Genome Sequencing Platform"/>
            <person name="Russ C."/>
            <person name="Tyler B."/>
            <person name="Panabieres F."/>
            <person name="Shan W."/>
            <person name="Tripathy S."/>
            <person name="Grunwald N."/>
            <person name="Machado M."/>
            <person name="Young S.K."/>
            <person name="Zeng Q."/>
            <person name="Gargeya S."/>
            <person name="Fitzgerald M."/>
            <person name="Haas B."/>
            <person name="Abouelleil A."/>
            <person name="Alvarado L."/>
            <person name="Arachchi H.M."/>
            <person name="Berlin A."/>
            <person name="Chapman S.B."/>
            <person name="Gearin G."/>
            <person name="Goldberg J."/>
            <person name="Griggs A."/>
            <person name="Gujja S."/>
            <person name="Hansen M."/>
            <person name="Heiman D."/>
            <person name="Howarth C."/>
            <person name="Larimer J."/>
            <person name="Lui A."/>
            <person name="MacDonald P.J.P."/>
            <person name="McCowen C."/>
            <person name="Montmayeur A."/>
            <person name="Murphy C."/>
            <person name="Neiman D."/>
            <person name="Pearson M."/>
            <person name="Priest M."/>
            <person name="Roberts A."/>
            <person name="Saif S."/>
            <person name="Shea T."/>
            <person name="Sisk P."/>
            <person name="Stolte C."/>
            <person name="Sykes S."/>
            <person name="Wortman J."/>
            <person name="Nusbaum C."/>
            <person name="Birren B."/>
        </authorList>
    </citation>
    <scope>NUCLEOTIDE SEQUENCE [LARGE SCALE GENOMIC DNA]</scope>
    <source>
        <strain evidence="2">INRA-310</strain>
    </source>
</reference>
<dbReference type="RefSeq" id="XP_008892670.1">
    <property type="nucleotide sequence ID" value="XM_008894422.1"/>
</dbReference>
<sequence length="72" mass="8254">MAPKYVWTSLGKKLETLEVNRWLDRSRSFRTPTSHAARCQLCPINYDDHAMRYQMLECASATCKVVLGDGCE</sequence>
<name>W2RD73_PHYN3</name>
<dbReference type="AlphaFoldDB" id="W2RD73"/>
<dbReference type="GeneID" id="20189588"/>
<reference evidence="1 2" key="2">
    <citation type="submission" date="2013-11" db="EMBL/GenBank/DDBJ databases">
        <title>The Genome Sequence of Phytophthora parasitica INRA-310.</title>
        <authorList>
            <consortium name="The Broad Institute Genomics Platform"/>
            <person name="Russ C."/>
            <person name="Tyler B."/>
            <person name="Panabieres F."/>
            <person name="Shan W."/>
            <person name="Tripathy S."/>
            <person name="Grunwald N."/>
            <person name="Machado M."/>
            <person name="Johnson C.S."/>
            <person name="Arredondo F."/>
            <person name="Hong C."/>
            <person name="Coffey M."/>
            <person name="Young S.K."/>
            <person name="Zeng Q."/>
            <person name="Gargeya S."/>
            <person name="Fitzgerald M."/>
            <person name="Abouelleil A."/>
            <person name="Alvarado L."/>
            <person name="Chapman S.B."/>
            <person name="Gainer-Dewar J."/>
            <person name="Goldberg J."/>
            <person name="Griggs A."/>
            <person name="Gujja S."/>
            <person name="Hansen M."/>
            <person name="Howarth C."/>
            <person name="Imamovic A."/>
            <person name="Ireland A."/>
            <person name="Larimer J."/>
            <person name="McCowan C."/>
            <person name="Murphy C."/>
            <person name="Pearson M."/>
            <person name="Poon T.W."/>
            <person name="Priest M."/>
            <person name="Roberts A."/>
            <person name="Saif S."/>
            <person name="Shea T."/>
            <person name="Sykes S."/>
            <person name="Wortman J."/>
            <person name="Nusbaum C."/>
            <person name="Birren B."/>
        </authorList>
    </citation>
    <scope>NUCLEOTIDE SEQUENCE [LARGE SCALE GENOMIC DNA]</scope>
    <source>
        <strain evidence="1 2">INRA-310</strain>
    </source>
</reference>
<accession>W2RD73</accession>
<gene>
    <name evidence="1" type="ORF">PPTG_20989</name>
</gene>
<protein>
    <submittedName>
        <fullName evidence="1">Uncharacterized protein</fullName>
    </submittedName>
</protein>